<evidence type="ECO:0000313" key="5">
    <source>
        <dbReference type="Proteomes" id="UP000321570"/>
    </source>
</evidence>
<evidence type="ECO:0000256" key="1">
    <source>
        <dbReference type="SAM" id="MobiDB-lite"/>
    </source>
</evidence>
<proteinExistence type="predicted"/>
<evidence type="ECO:0000313" key="2">
    <source>
        <dbReference type="EMBL" id="VDL58086.1"/>
    </source>
</evidence>
<dbReference type="EMBL" id="UYSG01003377">
    <property type="protein sequence ID" value="VDL58086.1"/>
    <property type="molecule type" value="Genomic_DNA"/>
</dbReference>
<name>A0A0R3SLF5_HYMDI</name>
<dbReference type="Proteomes" id="UP000321570">
    <property type="component" value="Unassembled WGS sequence"/>
</dbReference>
<organism evidence="6">
    <name type="scientific">Hymenolepis diminuta</name>
    <name type="common">Rat tapeworm</name>
    <dbReference type="NCBI Taxonomy" id="6216"/>
    <lineage>
        <taxon>Eukaryota</taxon>
        <taxon>Metazoa</taxon>
        <taxon>Spiralia</taxon>
        <taxon>Lophotrochozoa</taxon>
        <taxon>Platyhelminthes</taxon>
        <taxon>Cestoda</taxon>
        <taxon>Eucestoda</taxon>
        <taxon>Cyclophyllidea</taxon>
        <taxon>Hymenolepididae</taxon>
        <taxon>Hymenolepis</taxon>
    </lineage>
</organism>
<protein>
    <submittedName>
        <fullName evidence="6">Plus3 domain-containing protein</fullName>
    </submittedName>
</protein>
<gene>
    <name evidence="2" type="ORF">HDID_LOCUS5768</name>
    <name evidence="3" type="ORF">WMSIL1_LOCUS952</name>
</gene>
<accession>A0A0R3SLF5</accession>
<evidence type="ECO:0000313" key="4">
    <source>
        <dbReference type="Proteomes" id="UP000274504"/>
    </source>
</evidence>
<reference evidence="3 5" key="3">
    <citation type="submission" date="2019-07" db="EMBL/GenBank/DDBJ databases">
        <authorList>
            <person name="Jastrzebski P J."/>
            <person name="Paukszto L."/>
            <person name="Jastrzebski P J."/>
        </authorList>
    </citation>
    <scope>NUCLEOTIDE SEQUENCE [LARGE SCALE GENOMIC DNA]</scope>
    <source>
        <strain evidence="3 5">WMS-il1</strain>
    </source>
</reference>
<evidence type="ECO:0000313" key="6">
    <source>
        <dbReference type="WBParaSite" id="HDID_0000577001-mRNA-1"/>
    </source>
</evidence>
<reference evidence="2 4" key="2">
    <citation type="submission" date="2018-11" db="EMBL/GenBank/DDBJ databases">
        <authorList>
            <consortium name="Pathogen Informatics"/>
        </authorList>
    </citation>
    <scope>NUCLEOTIDE SEQUENCE [LARGE SCALE GENOMIC DNA]</scope>
</reference>
<dbReference type="EMBL" id="CABIJS010000022">
    <property type="protein sequence ID" value="VUZ39749.1"/>
    <property type="molecule type" value="Genomic_DNA"/>
</dbReference>
<dbReference type="AlphaFoldDB" id="A0A0R3SLF5"/>
<sequence>MKNGERFEPVQTSIPKPSARRPESPDLFADTTDLDAVYEGENGQELFPLSQRMEKLDRREEALIPPRLASQNTDTNDNIPMARICASNQRYYSFVIRGYTSLPVNINCIYVEHAQNVPALDTADQCYGIQLRTLTKAALNDKTENQVKKYESLYEELKRRGVSDYDDIYPIFTVHEIMQFKASIGFQWREIAKQAIQAINREDLLLEETPTYLQNLQEKRHEC</sequence>
<keyword evidence="5" id="KW-1185">Reference proteome</keyword>
<evidence type="ECO:0000313" key="3">
    <source>
        <dbReference type="EMBL" id="VUZ39749.1"/>
    </source>
</evidence>
<dbReference type="OrthoDB" id="8300295at2759"/>
<feature type="region of interest" description="Disordered" evidence="1">
    <location>
        <begin position="1"/>
        <end position="30"/>
    </location>
</feature>
<reference evidence="6" key="1">
    <citation type="submission" date="2017-02" db="UniProtKB">
        <authorList>
            <consortium name="WormBaseParasite"/>
        </authorList>
    </citation>
    <scope>IDENTIFICATION</scope>
</reference>
<dbReference type="Proteomes" id="UP000274504">
    <property type="component" value="Unassembled WGS sequence"/>
</dbReference>
<dbReference type="WBParaSite" id="HDID_0000577001-mRNA-1">
    <property type="protein sequence ID" value="HDID_0000577001-mRNA-1"/>
    <property type="gene ID" value="HDID_0000577001"/>
</dbReference>